<evidence type="ECO:0000259" key="8">
    <source>
        <dbReference type="PROSITE" id="PS50234"/>
    </source>
</evidence>
<keyword evidence="4" id="KW-0732">Signal</keyword>
<organism evidence="9 10">
    <name type="scientific">Sander lucioperca</name>
    <name type="common">Pike-perch</name>
    <name type="synonym">Perca lucioperca</name>
    <dbReference type="NCBI Taxonomy" id="283035"/>
    <lineage>
        <taxon>Eukaryota</taxon>
        <taxon>Metazoa</taxon>
        <taxon>Chordata</taxon>
        <taxon>Craniata</taxon>
        <taxon>Vertebrata</taxon>
        <taxon>Euteleostomi</taxon>
        <taxon>Actinopterygii</taxon>
        <taxon>Neopterygii</taxon>
        <taxon>Teleostei</taxon>
        <taxon>Neoteleostei</taxon>
        <taxon>Acanthomorphata</taxon>
        <taxon>Eupercaria</taxon>
        <taxon>Perciformes</taxon>
        <taxon>Percoidei</taxon>
        <taxon>Percidae</taxon>
        <taxon>Luciopercinae</taxon>
        <taxon>Sander</taxon>
    </lineage>
</organism>
<evidence type="ECO:0000313" key="10">
    <source>
        <dbReference type="Proteomes" id="UP000694568"/>
    </source>
</evidence>
<evidence type="ECO:0000256" key="3">
    <source>
        <dbReference type="ARBA" id="ARBA00022536"/>
    </source>
</evidence>
<dbReference type="FunFam" id="3.40.50.410:FF:000004">
    <property type="entry name" value="collagen alpha-6(VI) chain"/>
    <property type="match status" value="2"/>
</dbReference>
<keyword evidence="5" id="KW-0677">Repeat</keyword>
<dbReference type="Pfam" id="PF12662">
    <property type="entry name" value="cEGF"/>
    <property type="match status" value="1"/>
</dbReference>
<accession>A0A8C9ZGI4</accession>
<feature type="domain" description="VWFA" evidence="8">
    <location>
        <begin position="12"/>
        <end position="188"/>
    </location>
</feature>
<keyword evidence="6" id="KW-1015">Disulfide bond</keyword>
<dbReference type="Gene3D" id="2.10.25.10">
    <property type="entry name" value="Laminin"/>
    <property type="match status" value="2"/>
</dbReference>
<dbReference type="InterPro" id="IPR002035">
    <property type="entry name" value="VWF_A"/>
</dbReference>
<dbReference type="Pfam" id="PF00092">
    <property type="entry name" value="VWA"/>
    <property type="match status" value="2"/>
</dbReference>
<keyword evidence="2" id="KW-0964">Secreted</keyword>
<dbReference type="SMART" id="SM00327">
    <property type="entry name" value="VWA"/>
    <property type="match status" value="2"/>
</dbReference>
<evidence type="ECO:0000256" key="7">
    <source>
        <dbReference type="ARBA" id="ARBA00023180"/>
    </source>
</evidence>
<evidence type="ECO:0000256" key="1">
    <source>
        <dbReference type="ARBA" id="ARBA00004613"/>
    </source>
</evidence>
<dbReference type="InterPro" id="IPR036465">
    <property type="entry name" value="vWFA_dom_sf"/>
</dbReference>
<dbReference type="CDD" id="cd00054">
    <property type="entry name" value="EGF_CA"/>
    <property type="match status" value="1"/>
</dbReference>
<keyword evidence="7" id="KW-0325">Glycoprotein</keyword>
<protein>
    <submittedName>
        <fullName evidence="9">Matrilin 4</fullName>
    </submittedName>
</protein>
<dbReference type="GO" id="GO:0005576">
    <property type="term" value="C:extracellular region"/>
    <property type="evidence" value="ECO:0007669"/>
    <property type="project" value="UniProtKB-SubCell"/>
</dbReference>
<dbReference type="SMART" id="SM00179">
    <property type="entry name" value="EGF_CA"/>
    <property type="match status" value="2"/>
</dbReference>
<dbReference type="InterPro" id="IPR000742">
    <property type="entry name" value="EGF"/>
</dbReference>
<dbReference type="PROSITE" id="PS50234">
    <property type="entry name" value="VWFA"/>
    <property type="match status" value="2"/>
</dbReference>
<dbReference type="InterPro" id="IPR026823">
    <property type="entry name" value="cEGF"/>
</dbReference>
<dbReference type="SUPFAM" id="SSF53300">
    <property type="entry name" value="vWA-like"/>
    <property type="match status" value="2"/>
</dbReference>
<dbReference type="Proteomes" id="UP000694568">
    <property type="component" value="Unplaced"/>
</dbReference>
<evidence type="ECO:0000256" key="4">
    <source>
        <dbReference type="ARBA" id="ARBA00022729"/>
    </source>
</evidence>
<evidence type="ECO:0000256" key="6">
    <source>
        <dbReference type="ARBA" id="ARBA00023157"/>
    </source>
</evidence>
<reference evidence="9" key="1">
    <citation type="submission" date="2025-08" db="UniProtKB">
        <authorList>
            <consortium name="Ensembl"/>
        </authorList>
    </citation>
    <scope>IDENTIFICATION</scope>
</reference>
<dbReference type="AlphaFoldDB" id="A0A8C9ZGI4"/>
<comment type="subcellular location">
    <subcellularLocation>
        <location evidence="1">Secreted</location>
    </subcellularLocation>
</comment>
<dbReference type="GeneTree" id="ENSGT00940000157086"/>
<dbReference type="GO" id="GO:0005509">
    <property type="term" value="F:calcium ion binding"/>
    <property type="evidence" value="ECO:0007669"/>
    <property type="project" value="InterPro"/>
</dbReference>
<dbReference type="SUPFAM" id="SSF57196">
    <property type="entry name" value="EGF/Laminin"/>
    <property type="match status" value="1"/>
</dbReference>
<dbReference type="PANTHER" id="PTHR24020:SF14">
    <property type="entry name" value="MATRILIN-4"/>
    <property type="match status" value="1"/>
</dbReference>
<dbReference type="InterPro" id="IPR050525">
    <property type="entry name" value="ECM_Assembly_Org"/>
</dbReference>
<keyword evidence="10" id="KW-1185">Reference proteome</keyword>
<name>A0A8C9ZGI4_SANLU</name>
<dbReference type="PANTHER" id="PTHR24020">
    <property type="entry name" value="COLLAGEN ALPHA"/>
    <property type="match status" value="1"/>
</dbReference>
<sequence>KQTQKCKSGPVDLVFLIDSSRSVRPHEFETMRKFMIDILSTLDIGLNATRVGVVQYSSQLRNEFSLKTHAKLDAMVKGINEIIPLAQGTMTGLAIKYIMNSAFIAEEGDRPQVPNVAVIVTDGRPQDRVAEVAAEAREKGIEIYAVGVARADMASLRAMASPPFEDHVFLVESFDLIHQFGLQFQDKLCAIDLLIDYCSFGNHSCDHECVSVLNGYHCRCNQGHRLLDDGKTCQDMDLCNTVEHGCEHQCVSTLGSYYCICPEGQLLQEDGKSCGTCKSANIDLVLLIDGSKSVRPQNFELVKKFVNQVVDSLDVSAHGTRVGLVQYSSRVRTEFPLNMYHTAEEIKAAVMKVDYMEKGTMTGLALKHMLENSFLESEGARPSSRNIPRIGLVFTDGRSQDDITEYAKKAKEAGITMYAVGVGKAVEDELRVIASEPQEKHFYYTTDFTAISNIAENLKLNVCPGTRLKIQTQCTIDLTHLTLSKCYIKKQLWSVERTGKLVVK</sequence>
<feature type="domain" description="VWFA" evidence="8">
    <location>
        <begin position="283"/>
        <end position="458"/>
    </location>
</feature>
<dbReference type="PRINTS" id="PR00453">
    <property type="entry name" value="VWFADOMAIN"/>
</dbReference>
<dbReference type="Pfam" id="PF14670">
    <property type="entry name" value="FXa_inhibition"/>
    <property type="match status" value="1"/>
</dbReference>
<evidence type="ECO:0000313" key="9">
    <source>
        <dbReference type="Ensembl" id="ENSSLUP00000040853.1"/>
    </source>
</evidence>
<keyword evidence="3" id="KW-0245">EGF-like domain</keyword>
<evidence type="ECO:0000256" key="5">
    <source>
        <dbReference type="ARBA" id="ARBA00022737"/>
    </source>
</evidence>
<dbReference type="InterPro" id="IPR001881">
    <property type="entry name" value="EGF-like_Ca-bd_dom"/>
</dbReference>
<dbReference type="Ensembl" id="ENSSLUT00000042166.1">
    <property type="protein sequence ID" value="ENSSLUP00000040853.1"/>
    <property type="gene ID" value="ENSSLUG00000018063.1"/>
</dbReference>
<proteinExistence type="predicted"/>
<reference evidence="9" key="2">
    <citation type="submission" date="2025-09" db="UniProtKB">
        <authorList>
            <consortium name="Ensembl"/>
        </authorList>
    </citation>
    <scope>IDENTIFICATION</scope>
</reference>
<dbReference type="Gene3D" id="3.40.50.410">
    <property type="entry name" value="von Willebrand factor, type A domain"/>
    <property type="match status" value="2"/>
</dbReference>
<evidence type="ECO:0000256" key="2">
    <source>
        <dbReference type="ARBA" id="ARBA00022525"/>
    </source>
</evidence>
<dbReference type="SMART" id="SM00181">
    <property type="entry name" value="EGF"/>
    <property type="match status" value="2"/>
</dbReference>